<dbReference type="EMBL" id="MK867354">
    <property type="protein sequence ID" value="QFG06401.1"/>
    <property type="molecule type" value="Genomic_DNA"/>
</dbReference>
<dbReference type="Proteomes" id="UP000515683">
    <property type="component" value="Segment"/>
</dbReference>
<name>A0A6M2ZHI0_9CAUD</name>
<protein>
    <submittedName>
        <fullName evidence="2">Uncharacterized protein</fullName>
    </submittedName>
</protein>
<evidence type="ECO:0000313" key="3">
    <source>
        <dbReference type="Proteomes" id="UP000515683"/>
    </source>
</evidence>
<feature type="compositionally biased region" description="Basic and acidic residues" evidence="1">
    <location>
        <begin position="67"/>
        <end position="82"/>
    </location>
</feature>
<gene>
    <name evidence="2" type="ORF">SSCSM1_142</name>
</gene>
<accession>A0A6M2ZHI0</accession>
<feature type="region of interest" description="Disordered" evidence="1">
    <location>
        <begin position="103"/>
        <end position="125"/>
    </location>
</feature>
<evidence type="ECO:0000313" key="2">
    <source>
        <dbReference type="EMBL" id="QFG06401.1"/>
    </source>
</evidence>
<proteinExistence type="predicted"/>
<keyword evidence="3" id="KW-1185">Reference proteome</keyword>
<organism evidence="2 3">
    <name type="scientific">Synechococcus phage S-SCSM1</name>
    <dbReference type="NCBI Taxonomy" id="2588487"/>
    <lineage>
        <taxon>Viruses</taxon>
        <taxon>Duplodnaviria</taxon>
        <taxon>Heunggongvirae</taxon>
        <taxon>Uroviricota</taxon>
        <taxon>Caudoviricetes</taxon>
        <taxon>Pantevenvirales</taxon>
        <taxon>Kyanoviridae</taxon>
        <taxon>Zhoulongquanvirus</taxon>
        <taxon>Zhoulongquanvirus esscess</taxon>
    </lineage>
</organism>
<sequence length="125" mass="14296">MIKKLLDKIIKPLQQEKVECAIDDETIDCTELNKEPYVGIPAPAFLSDDPWFGPAIKSEKQITHEEMLEEAERREQENRQEQTNEPDNIHQVMYEMATKNSATTLQLNPIGGSENFQGGSENIHR</sequence>
<reference evidence="2" key="1">
    <citation type="submission" date="2019-04" db="EMBL/GenBank/DDBJ databases">
        <title>Genomic and proteomic characterization of cyanophage S-SCSM1 provides new insights into understanding the viral gene diversity and phage-host interactions.</title>
        <authorList>
            <person name="Wang Q."/>
            <person name="Xu Y."/>
            <person name="Jiao N."/>
            <person name="Zhang R."/>
        </authorList>
    </citation>
    <scope>NUCLEOTIDE SEQUENCE [LARGE SCALE GENOMIC DNA]</scope>
</reference>
<feature type="region of interest" description="Disordered" evidence="1">
    <location>
        <begin position="67"/>
        <end position="90"/>
    </location>
</feature>
<evidence type="ECO:0000256" key="1">
    <source>
        <dbReference type="SAM" id="MobiDB-lite"/>
    </source>
</evidence>
<feature type="compositionally biased region" description="Polar residues" evidence="1">
    <location>
        <begin position="114"/>
        <end position="125"/>
    </location>
</feature>